<gene>
    <name evidence="2" type="ORF">B9T62_01410</name>
</gene>
<reference evidence="2 3" key="1">
    <citation type="submission" date="2017-06" db="EMBL/GenBank/DDBJ databases">
        <title>Complete genome sequence of Paenibacillus donghaensis KCTC 13049T isolated from East Sea sediment, South Korea.</title>
        <authorList>
            <person name="Jung B.K."/>
            <person name="Hong S.-J."/>
            <person name="Shin J.-H."/>
        </authorList>
    </citation>
    <scope>NUCLEOTIDE SEQUENCE [LARGE SCALE GENOMIC DNA]</scope>
    <source>
        <strain evidence="2 3">KCTC 13049</strain>
    </source>
</reference>
<dbReference type="InterPro" id="IPR051908">
    <property type="entry name" value="Ribosomal_N-acetyltransferase"/>
</dbReference>
<accession>A0A2Z2KFM6</accession>
<keyword evidence="3" id="KW-1185">Reference proteome</keyword>
<sequence>MEGITMSNPILLDFPESFETERLLIRAPQAGDGAELNEAIRESRSELLPYMPFAKNLPTVEESEIFSREGRISYLKRSSLFLRIYDKHTGAFIGCSGLHQIDWEAGKFEIGYWVRTSCSGKGYITEAVNGIVDFAIRELAANRLEIRCNAANVRSAAVAERTGFKLDGILRKDRLENDGQLHDTKIYAKVRGDEF</sequence>
<organism evidence="2 3">
    <name type="scientific">Paenibacillus donghaensis</name>
    <dbReference type="NCBI Taxonomy" id="414771"/>
    <lineage>
        <taxon>Bacteria</taxon>
        <taxon>Bacillati</taxon>
        <taxon>Bacillota</taxon>
        <taxon>Bacilli</taxon>
        <taxon>Bacillales</taxon>
        <taxon>Paenibacillaceae</taxon>
        <taxon>Paenibacillus</taxon>
    </lineage>
</organism>
<proteinExistence type="predicted"/>
<dbReference type="Pfam" id="PF13302">
    <property type="entry name" value="Acetyltransf_3"/>
    <property type="match status" value="1"/>
</dbReference>
<dbReference type="InterPro" id="IPR000182">
    <property type="entry name" value="GNAT_dom"/>
</dbReference>
<dbReference type="EMBL" id="CP021780">
    <property type="protein sequence ID" value="ASA19592.1"/>
    <property type="molecule type" value="Genomic_DNA"/>
</dbReference>
<feature type="domain" description="N-acetyltransferase" evidence="1">
    <location>
        <begin position="23"/>
        <end position="193"/>
    </location>
</feature>
<dbReference type="GO" id="GO:0005737">
    <property type="term" value="C:cytoplasm"/>
    <property type="evidence" value="ECO:0007669"/>
    <property type="project" value="TreeGrafter"/>
</dbReference>
<dbReference type="PANTHER" id="PTHR43441">
    <property type="entry name" value="RIBOSOMAL-PROTEIN-SERINE ACETYLTRANSFERASE"/>
    <property type="match status" value="1"/>
</dbReference>
<dbReference type="Gene3D" id="3.40.630.30">
    <property type="match status" value="1"/>
</dbReference>
<evidence type="ECO:0000313" key="2">
    <source>
        <dbReference type="EMBL" id="ASA19592.1"/>
    </source>
</evidence>
<dbReference type="GO" id="GO:0008999">
    <property type="term" value="F:protein-N-terminal-alanine acetyltransferase activity"/>
    <property type="evidence" value="ECO:0007669"/>
    <property type="project" value="TreeGrafter"/>
</dbReference>
<protein>
    <submittedName>
        <fullName evidence="2">GNAT family N-acetyltransferase</fullName>
    </submittedName>
</protein>
<dbReference type="KEGG" id="pdh:B9T62_01410"/>
<evidence type="ECO:0000259" key="1">
    <source>
        <dbReference type="PROSITE" id="PS51186"/>
    </source>
</evidence>
<evidence type="ECO:0000313" key="3">
    <source>
        <dbReference type="Proteomes" id="UP000249890"/>
    </source>
</evidence>
<dbReference type="PANTHER" id="PTHR43441:SF3">
    <property type="entry name" value="ACETYLTRANSFERASE"/>
    <property type="match status" value="1"/>
</dbReference>
<dbReference type="OrthoDB" id="9799321at2"/>
<keyword evidence="2" id="KW-0808">Transferase</keyword>
<dbReference type="PROSITE" id="PS51186">
    <property type="entry name" value="GNAT"/>
    <property type="match status" value="1"/>
</dbReference>
<dbReference type="InterPro" id="IPR016181">
    <property type="entry name" value="Acyl_CoA_acyltransferase"/>
</dbReference>
<dbReference type="SUPFAM" id="SSF55729">
    <property type="entry name" value="Acyl-CoA N-acyltransferases (Nat)"/>
    <property type="match status" value="1"/>
</dbReference>
<dbReference type="AlphaFoldDB" id="A0A2Z2KFM6"/>
<dbReference type="GO" id="GO:1990189">
    <property type="term" value="F:protein N-terminal-serine acetyltransferase activity"/>
    <property type="evidence" value="ECO:0007669"/>
    <property type="project" value="TreeGrafter"/>
</dbReference>
<name>A0A2Z2KFM6_9BACL</name>
<dbReference type="Proteomes" id="UP000249890">
    <property type="component" value="Chromosome"/>
</dbReference>